<sequence length="97" mass="10963">MAHHCETLLMGKQQKMSHVMSVQLKQESLMNVSLQNHDDEIRKVTNPFLEQNIIASPQLPLVGTVQMQCGAEYQHHPNFFRLPASSPFDNFLKAAGC</sequence>
<dbReference type="AlphaFoldDB" id="A9PFB6"/>
<dbReference type="PANTHER" id="PTHR46087:SF9">
    <property type="entry name" value="ARM REPEAT SUPERFAMILY PROTEIN"/>
    <property type="match status" value="1"/>
</dbReference>
<dbReference type="PANTHER" id="PTHR46087">
    <property type="entry name" value="PUTATIVE, EXPRESSED-RELATED"/>
    <property type="match status" value="1"/>
</dbReference>
<reference evidence="1" key="1">
    <citation type="journal article" date="2008" name="BMC Genomics">
        <title>Analysis of 4,664 high-quality sequence-finished poplar full-length cDNA clones and their utility for the discovery of genes responding to insect feeding.</title>
        <authorList>
            <person name="Ralph S.G."/>
            <person name="Chun H.J."/>
            <person name="Cooper D."/>
            <person name="Kirkpatrick R."/>
            <person name="Kolosova N."/>
            <person name="Gunter L."/>
            <person name="Tuskan G.A."/>
            <person name="Douglas C.J."/>
            <person name="Holt R.A."/>
            <person name="Jones S.J."/>
            <person name="Marra M.A."/>
            <person name="Bohlmann J."/>
        </authorList>
    </citation>
    <scope>NUCLEOTIDE SEQUENCE</scope>
    <source>
        <tissue evidence="1">Young and mature leaves</tissue>
    </source>
</reference>
<dbReference type="InterPro" id="IPR055296">
    <property type="entry name" value="SRL2-like"/>
</dbReference>
<evidence type="ECO:0000313" key="1">
    <source>
        <dbReference type="EMBL" id="ABK95069.1"/>
    </source>
</evidence>
<protein>
    <submittedName>
        <fullName evidence="1">Uncharacterized protein</fullName>
    </submittedName>
</protein>
<dbReference type="EMBL" id="EF147033">
    <property type="protein sequence ID" value="ABK95069.1"/>
    <property type="molecule type" value="mRNA"/>
</dbReference>
<dbReference type="ExpressionAtlas" id="A9PFB6">
    <property type="expression patterns" value="baseline and differential"/>
</dbReference>
<organism evidence="1">
    <name type="scientific">Populus trichocarpa</name>
    <name type="common">Western balsam poplar</name>
    <name type="synonym">Populus balsamifera subsp. trichocarpa</name>
    <dbReference type="NCBI Taxonomy" id="3694"/>
    <lineage>
        <taxon>Eukaryota</taxon>
        <taxon>Viridiplantae</taxon>
        <taxon>Streptophyta</taxon>
        <taxon>Embryophyta</taxon>
        <taxon>Tracheophyta</taxon>
        <taxon>Spermatophyta</taxon>
        <taxon>Magnoliopsida</taxon>
        <taxon>eudicotyledons</taxon>
        <taxon>Gunneridae</taxon>
        <taxon>Pentapetalae</taxon>
        <taxon>rosids</taxon>
        <taxon>fabids</taxon>
        <taxon>Malpighiales</taxon>
        <taxon>Salicaceae</taxon>
        <taxon>Saliceae</taxon>
        <taxon>Populus</taxon>
    </lineage>
</organism>
<proteinExistence type="evidence at transcript level"/>
<name>A9PFB6_POPTR</name>
<accession>A9PFB6</accession>